<reference evidence="2" key="1">
    <citation type="journal article" date="2023" name="Comput. Struct. Biotechnol. J.">
        <title>Discovery of a novel marine Bacteroidetes with a rich repertoire of carbohydrate-active enzymes.</title>
        <authorList>
            <person name="Chen B."/>
            <person name="Liu G."/>
            <person name="Chen Q."/>
            <person name="Wang H."/>
            <person name="Liu L."/>
            <person name="Tang K."/>
        </authorList>
    </citation>
    <scope>NUCLEOTIDE SEQUENCE</scope>
    <source>
        <strain evidence="2">TK19036</strain>
    </source>
</reference>
<dbReference type="Gene3D" id="2.30.130.40">
    <property type="entry name" value="LON domain-like"/>
    <property type="match status" value="1"/>
</dbReference>
<dbReference type="PANTHER" id="PTHR46732:SF8">
    <property type="entry name" value="ATP-DEPENDENT PROTEASE LA (LON) DOMAIN PROTEIN"/>
    <property type="match status" value="1"/>
</dbReference>
<dbReference type="EMBL" id="CP120682">
    <property type="protein sequence ID" value="WKN39834.1"/>
    <property type="molecule type" value="Genomic_DNA"/>
</dbReference>
<protein>
    <submittedName>
        <fullName evidence="2">LON peptidase substrate-binding domain-containing protein</fullName>
    </submittedName>
</protein>
<evidence type="ECO:0000313" key="2">
    <source>
        <dbReference type="EMBL" id="WKN39834.1"/>
    </source>
</evidence>
<feature type="domain" description="Lon N-terminal" evidence="1">
    <location>
        <begin position="4"/>
        <end position="181"/>
    </location>
</feature>
<dbReference type="InterPro" id="IPR015947">
    <property type="entry name" value="PUA-like_sf"/>
</dbReference>
<name>A0AA49JJK9_9BACT</name>
<sequence length="210" mass="24913">MEYFLPLFPLKLIAYPGEQVNLHIFEDRYKQLVSECIQEEVHFGIPVYLDNRLEYGTEMSVEKIIETYPDGRMDIITQAHRVFRIVDFTNPAPGKLYAGGEVIFLDNIYDDTDEKARQHMLQLARELFQLLNLSDSVKINKDITVFDLGHKLGLPFQKQYRLLQLERESDRQLFIIEHLEKTLPVMQEMEYAKERIRLNGHFRKFDPLDF</sequence>
<dbReference type="SUPFAM" id="SSF88697">
    <property type="entry name" value="PUA domain-like"/>
    <property type="match status" value="1"/>
</dbReference>
<dbReference type="SMART" id="SM00464">
    <property type="entry name" value="LON"/>
    <property type="match status" value="1"/>
</dbReference>
<reference evidence="2" key="2">
    <citation type="journal article" date="2024" name="Antonie Van Leeuwenhoek">
        <title>Roseihalotalea indica gen. nov., sp. nov., a halophilic Bacteroidetes from mesopelagic Southwest Indian Ocean with higher carbohydrate metabolic potential.</title>
        <authorList>
            <person name="Chen B."/>
            <person name="Zhang M."/>
            <person name="Lin D."/>
            <person name="Ye J."/>
            <person name="Tang K."/>
        </authorList>
    </citation>
    <scope>NUCLEOTIDE SEQUENCE</scope>
    <source>
        <strain evidence="2">TK19036</strain>
    </source>
</reference>
<gene>
    <name evidence="2" type="ORF">K4G66_14150</name>
</gene>
<dbReference type="InterPro" id="IPR003111">
    <property type="entry name" value="Lon_prtase_N"/>
</dbReference>
<dbReference type="Pfam" id="PF02190">
    <property type="entry name" value="LON_substr_bdg"/>
    <property type="match status" value="1"/>
</dbReference>
<proteinExistence type="predicted"/>
<evidence type="ECO:0000259" key="1">
    <source>
        <dbReference type="SMART" id="SM00464"/>
    </source>
</evidence>
<dbReference type="PANTHER" id="PTHR46732">
    <property type="entry name" value="ATP-DEPENDENT PROTEASE LA (LON) DOMAIN PROTEIN"/>
    <property type="match status" value="1"/>
</dbReference>
<accession>A0AA49JJK9</accession>
<organism evidence="2">
    <name type="scientific">Roseihalotalea indica</name>
    <dbReference type="NCBI Taxonomy" id="2867963"/>
    <lineage>
        <taxon>Bacteria</taxon>
        <taxon>Pseudomonadati</taxon>
        <taxon>Bacteroidota</taxon>
        <taxon>Cytophagia</taxon>
        <taxon>Cytophagales</taxon>
        <taxon>Catalimonadaceae</taxon>
        <taxon>Roseihalotalea</taxon>
    </lineage>
</organism>
<dbReference type="InterPro" id="IPR046336">
    <property type="entry name" value="Lon_prtase_N_sf"/>
</dbReference>
<dbReference type="AlphaFoldDB" id="A0AA49JJK9"/>